<dbReference type="Pfam" id="PF06176">
    <property type="entry name" value="WaaY"/>
    <property type="match status" value="1"/>
</dbReference>
<dbReference type="Gene3D" id="1.10.510.10">
    <property type="entry name" value="Transferase(Phosphotransferase) domain 1"/>
    <property type="match status" value="1"/>
</dbReference>
<dbReference type="PROSITE" id="PS50011">
    <property type="entry name" value="PROTEIN_KINASE_DOM"/>
    <property type="match status" value="1"/>
</dbReference>
<protein>
    <recommendedName>
        <fullName evidence="1">Protein kinase domain-containing protein</fullName>
    </recommendedName>
</protein>
<dbReference type="InterPro" id="IPR011009">
    <property type="entry name" value="Kinase-like_dom_sf"/>
</dbReference>
<comment type="caution">
    <text evidence="2">The sequence shown here is derived from an EMBL/GenBank/DDBJ whole genome shotgun (WGS) entry which is preliminary data.</text>
</comment>
<gene>
    <name evidence="2" type="ORF">ONZ51_g4948</name>
</gene>
<dbReference type="GO" id="GO:0004672">
    <property type="term" value="F:protein kinase activity"/>
    <property type="evidence" value="ECO:0007669"/>
    <property type="project" value="InterPro"/>
</dbReference>
<evidence type="ECO:0000313" key="3">
    <source>
        <dbReference type="Proteomes" id="UP001215151"/>
    </source>
</evidence>
<dbReference type="EMBL" id="JAPEVG010000101">
    <property type="protein sequence ID" value="KAJ8483069.1"/>
    <property type="molecule type" value="Genomic_DNA"/>
</dbReference>
<organism evidence="2 3">
    <name type="scientific">Trametes cubensis</name>
    <dbReference type="NCBI Taxonomy" id="1111947"/>
    <lineage>
        <taxon>Eukaryota</taxon>
        <taxon>Fungi</taxon>
        <taxon>Dikarya</taxon>
        <taxon>Basidiomycota</taxon>
        <taxon>Agaricomycotina</taxon>
        <taxon>Agaricomycetes</taxon>
        <taxon>Polyporales</taxon>
        <taxon>Polyporaceae</taxon>
        <taxon>Trametes</taxon>
    </lineage>
</organism>
<proteinExistence type="predicted"/>
<accession>A0AAD7TV15</accession>
<dbReference type="InterPro" id="IPR009330">
    <property type="entry name" value="LipoPS_heptP_kinase"/>
</dbReference>
<keyword evidence="3" id="KW-1185">Reference proteome</keyword>
<sequence>MSNAPILDGRYASHSIPRVAAPVEIHHPAFAIFLGHVNDPTLSVPDDTVKTTAQFMLSQSQIATVENQRTNIRLHLGNLLGISAIPNPNWNRTSSHHVVTIPAEANFGEQAALAIVEEKGELGTNGEPSVQGSFSYHAFWNDADRPKLLKACPCPSFIISVAGPWLVICGAIYSSLPVVHRLTDYIWLGYSRAIDDGHILRVARIFYALHLGMQNLKTYYETLEYNPEDTTSRYFPLATSYVQPNGEKVEFKYKAPLKVGDLSCVTYLATDCRDPQRKLIVKFVERYGEKAHKLLAENQLAPELLYYGDVWTILEAARGSRPRQMVVMEYIRGRTAAELKEVPQCVRDAIKRALELLHEKKMVHGDIRLPNVIIQDRDEGEEGDGGNAYGGDKLADRVKLIDFHWAGDEGTVRYPHFLSRQGRVAGVEDYGFILAAHDDAMVRKLL</sequence>
<dbReference type="GO" id="GO:0005524">
    <property type="term" value="F:ATP binding"/>
    <property type="evidence" value="ECO:0007669"/>
    <property type="project" value="InterPro"/>
</dbReference>
<evidence type="ECO:0000313" key="2">
    <source>
        <dbReference type="EMBL" id="KAJ8483069.1"/>
    </source>
</evidence>
<dbReference type="AlphaFoldDB" id="A0AAD7TV15"/>
<dbReference type="InterPro" id="IPR000719">
    <property type="entry name" value="Prot_kinase_dom"/>
</dbReference>
<evidence type="ECO:0000259" key="1">
    <source>
        <dbReference type="PROSITE" id="PS50011"/>
    </source>
</evidence>
<dbReference type="SUPFAM" id="SSF56112">
    <property type="entry name" value="Protein kinase-like (PK-like)"/>
    <property type="match status" value="1"/>
</dbReference>
<name>A0AAD7TV15_9APHY</name>
<reference evidence="2" key="1">
    <citation type="submission" date="2022-11" db="EMBL/GenBank/DDBJ databases">
        <title>Genome Sequence of Cubamyces cubensis.</title>
        <authorList>
            <person name="Buettner E."/>
        </authorList>
    </citation>
    <scope>NUCLEOTIDE SEQUENCE</scope>
    <source>
        <strain evidence="2">MPL-01</strain>
    </source>
</reference>
<feature type="domain" description="Protein kinase" evidence="1">
    <location>
        <begin position="251"/>
        <end position="446"/>
    </location>
</feature>
<dbReference type="Proteomes" id="UP001215151">
    <property type="component" value="Unassembled WGS sequence"/>
</dbReference>